<evidence type="ECO:0000313" key="6">
    <source>
        <dbReference type="Proteomes" id="UP000679691"/>
    </source>
</evidence>
<dbReference type="PANTHER" id="PTHR40980">
    <property type="entry name" value="PLUG DOMAIN-CONTAINING PROTEIN"/>
    <property type="match status" value="1"/>
</dbReference>
<dbReference type="Gene3D" id="2.40.170.20">
    <property type="entry name" value="TonB-dependent receptor, beta-barrel domain"/>
    <property type="match status" value="1"/>
</dbReference>
<dbReference type="PANTHER" id="PTHR40980:SF4">
    <property type="entry name" value="TONB-DEPENDENT RECEPTOR-LIKE BETA-BARREL DOMAIN-CONTAINING PROTEIN"/>
    <property type="match status" value="1"/>
</dbReference>
<dbReference type="SUPFAM" id="SSF56935">
    <property type="entry name" value="Porins"/>
    <property type="match status" value="1"/>
</dbReference>
<accession>A0A8T4H6W8</accession>
<dbReference type="Gene3D" id="2.170.130.10">
    <property type="entry name" value="TonB-dependent receptor, plug domain"/>
    <property type="match status" value="1"/>
</dbReference>
<evidence type="ECO:0000313" key="5">
    <source>
        <dbReference type="EMBL" id="MBP3942073.1"/>
    </source>
</evidence>
<sequence>MIYLLKYFLSLLFLSIVLLTQAQKSTKIIGKLIDEQTQSVPYISISLHLVKDSSLIHTVQADSTGKFIFNNPSFGSYYIRAKSITHQELFSPHFRLDEQNNSYDLGRLILIQNQAYLAEVTVNRKHNFLEQQQDKLVFHIENSILADGSNGLELLSKIPGLSVNESGEISLKGKSGTNVMINGKLTYLAADQLANLLRSTTSSDINKIEVMTNPNAKQDAAGTSGIINIVLKKGLKQGFQGNISVNGGAGRGTRLGGGINVTYRTEKINVFANYNQYFQNLTFTNSLTRNFYSNPTDDPESFSQQENFVQPKLRANNFRAGLTINPTPKQTIGLLIHGGFGRYPKYEPTTNNLIKFFSNDLIWASATITQGKERWEDMLYNINYNLKFNEKGHELKIDLDFINHYSKMDQQLTTTYTNAINNRIRPLSSRIGDIPSDNQVLVGKIDYSLPWSNQLKIEAGWKGSHVRTENNLKYDTLNNGQYLPDLTTSNHFIYKEMIQAGYINLSKTWHKLATQVGLRAEHTFVDGNQLSTSDKFKKNYFQLFPTAFLTYAFTENHKLQASYSHRVQRPSFWDLNPFRVYTDPFSYTEGNARLNPSYEHAFELNYTLASKYMLTANYSSRSNVVNELLGRDASNPHITFETPRNMGSFNNYGASLIVPLQITEFWNSTNFVNYYRNEYKLPLEKVLIHRSGNTFSLNSQHTIKLPKNWTLELGGNYISGMTVGLTTIKSYGSIFSGLQKSLFNKKAQIKLVINDIFSTNRRRFETTAGTISLTGIHRPDSRTALLSFSYNFGGSTLNKKERITGSEELKSRL</sequence>
<name>A0A8T4H6W8_9SPHI</name>
<dbReference type="RefSeq" id="WP_353545554.1">
    <property type="nucleotide sequence ID" value="NZ_JAGKSB010000001.1"/>
</dbReference>
<gene>
    <name evidence="5" type="ORF">J5U18_00590</name>
</gene>
<reference evidence="5" key="1">
    <citation type="submission" date="2021-03" db="EMBL/GenBank/DDBJ databases">
        <authorList>
            <person name="Lu T."/>
            <person name="Wang Q."/>
            <person name="Han X."/>
        </authorList>
    </citation>
    <scope>NUCLEOTIDE SEQUENCE</scope>
    <source>
        <strain evidence="5">WQ 2009</strain>
    </source>
</reference>
<keyword evidence="3" id="KW-0998">Cell outer membrane</keyword>
<keyword evidence="6" id="KW-1185">Reference proteome</keyword>
<dbReference type="SUPFAM" id="SSF49478">
    <property type="entry name" value="Cna protein B-type domain"/>
    <property type="match status" value="1"/>
</dbReference>
<comment type="subcellular location">
    <subcellularLocation>
        <location evidence="1">Cell outer membrane</location>
    </subcellularLocation>
</comment>
<evidence type="ECO:0000256" key="2">
    <source>
        <dbReference type="ARBA" id="ARBA00023136"/>
    </source>
</evidence>
<organism evidence="5 6">
    <name type="scientific">Rhinopithecimicrobium faecis</name>
    <dbReference type="NCBI Taxonomy" id="2820698"/>
    <lineage>
        <taxon>Bacteria</taxon>
        <taxon>Pseudomonadati</taxon>
        <taxon>Bacteroidota</taxon>
        <taxon>Sphingobacteriia</taxon>
        <taxon>Sphingobacteriales</taxon>
        <taxon>Sphingobacteriaceae</taxon>
        <taxon>Rhinopithecimicrobium</taxon>
    </lineage>
</organism>
<dbReference type="EMBL" id="JAGKSB010000001">
    <property type="protein sequence ID" value="MBP3942073.1"/>
    <property type="molecule type" value="Genomic_DNA"/>
</dbReference>
<evidence type="ECO:0000259" key="4">
    <source>
        <dbReference type="Pfam" id="PF14905"/>
    </source>
</evidence>
<evidence type="ECO:0000256" key="1">
    <source>
        <dbReference type="ARBA" id="ARBA00004442"/>
    </source>
</evidence>
<dbReference type="InterPro" id="IPR041700">
    <property type="entry name" value="OMP_b-brl_3"/>
</dbReference>
<evidence type="ECO:0000256" key="3">
    <source>
        <dbReference type="ARBA" id="ARBA00023237"/>
    </source>
</evidence>
<feature type="domain" description="Outer membrane protein beta-barrel" evidence="4">
    <location>
        <begin position="387"/>
        <end position="790"/>
    </location>
</feature>
<keyword evidence="2" id="KW-0472">Membrane</keyword>
<dbReference type="Proteomes" id="UP000679691">
    <property type="component" value="Unassembled WGS sequence"/>
</dbReference>
<dbReference type="Pfam" id="PF14905">
    <property type="entry name" value="OMP_b-brl_3"/>
    <property type="match status" value="1"/>
</dbReference>
<comment type="caution">
    <text evidence="5">The sequence shown here is derived from an EMBL/GenBank/DDBJ whole genome shotgun (WGS) entry which is preliminary data.</text>
</comment>
<protein>
    <submittedName>
        <fullName evidence="5">TonB-dependent receptor</fullName>
    </submittedName>
</protein>
<dbReference type="AlphaFoldDB" id="A0A8T4H6W8"/>
<proteinExistence type="predicted"/>
<dbReference type="InterPro" id="IPR036942">
    <property type="entry name" value="Beta-barrel_TonB_sf"/>
</dbReference>
<dbReference type="InterPro" id="IPR037066">
    <property type="entry name" value="Plug_dom_sf"/>
</dbReference>
<dbReference type="GO" id="GO:0009279">
    <property type="term" value="C:cell outer membrane"/>
    <property type="evidence" value="ECO:0007669"/>
    <property type="project" value="UniProtKB-SubCell"/>
</dbReference>
<keyword evidence="5" id="KW-0675">Receptor</keyword>